<dbReference type="InterPro" id="IPR006047">
    <property type="entry name" value="GH13_cat_dom"/>
</dbReference>
<dbReference type="Pfam" id="PF02922">
    <property type="entry name" value="CBM_48"/>
    <property type="match status" value="1"/>
</dbReference>
<dbReference type="AlphaFoldDB" id="A0A7M1T1E5"/>
<reference evidence="6 7" key="1">
    <citation type="submission" date="2020-10" db="EMBL/GenBank/DDBJ databases">
        <title>Haloactinobacterium sp. RN3S43, a bacterium isolated from saline soil.</title>
        <authorList>
            <person name="Sun J.-Q."/>
        </authorList>
    </citation>
    <scope>NUCLEOTIDE SEQUENCE [LARGE SCALE GENOMIC DNA]</scope>
    <source>
        <strain evidence="6 7">RN3S43</strain>
    </source>
</reference>
<feature type="domain" description="Glycosyl hydrolase family 13 catalytic" evidence="5">
    <location>
        <begin position="141"/>
        <end position="572"/>
    </location>
</feature>
<keyword evidence="2" id="KW-0378">Hydrolase</keyword>
<dbReference type="GO" id="GO:0004135">
    <property type="term" value="F:amylo-alpha-1,6-glucosidase activity"/>
    <property type="evidence" value="ECO:0007669"/>
    <property type="project" value="InterPro"/>
</dbReference>
<dbReference type="KEGG" id="halt:IM660_13185"/>
<dbReference type="InterPro" id="IPR004193">
    <property type="entry name" value="Glyco_hydro_13_N"/>
</dbReference>
<sequence length="694" mass="76397">MVHAPRAVSVDLCLLDLGADGTWQERRVRLHRARWGRWAGFIPGVRAGQVYGLRVHGPWEPTHGLWHNPDKLLLDPYARAVTGTLEVVPAVYGHQVDASLKGRGTMRDRRDNLGHVPLGVVVDDTFNGDPAQHPRIPWETTVVYEAHVRGLTQRLPGVPEQLRGTYAGLAHPETVAYLKDLGVTAVELLPIHAKVSEPALTTRGVSNYWGYNTLGFFAPEPSYATAAAQEAGPAAVLDEVKGMVSLLHEAGLEVILDVVYNHTCEGGLDGPLLSWRGLDGAGYYLHEGITHTAYLDVTGCGNSLDFRNPVVVRMALDSLRYWSQVVGVDGFRFDLAVTLGRRGERFKPDHPFLVALATDPELSRLKLIAEPWDVGPDGWRTGQFPAPLAEWNDQFRDAIRTFWIADAAAAVHGNSGNDLRDLATRLAGSADLFAHDPPPDGRGPVSAVNYVTAHDGFTLADLVAYDHKHNDANGEDNQDGSDHNISWNHGEEGLTEDPEILAHRRRTMRNVLGTLLLASGTPMLTAGDELGRTQHGNNNAYCLDDETVWVDWHLATWQEELLATTRHLLALRRQHPALRPGRFEVPDPVRPALAWYDEHGASMTVERWHDVHRRVLQMYRRPQQPAEGSDALMVINGAANPVRVTLTSAGADQFRLVWDSARDTPQGQPGSDACADAGTTVTMPELSMRVYLSC</sequence>
<evidence type="ECO:0000256" key="1">
    <source>
        <dbReference type="ARBA" id="ARBA00008061"/>
    </source>
</evidence>
<gene>
    <name evidence="6" type="primary">glgX</name>
    <name evidence="6" type="ORF">IM660_13185</name>
</gene>
<dbReference type="Gene3D" id="2.60.40.10">
    <property type="entry name" value="Immunoglobulins"/>
    <property type="match status" value="1"/>
</dbReference>
<dbReference type="Gene3D" id="3.20.20.80">
    <property type="entry name" value="Glycosidases"/>
    <property type="match status" value="1"/>
</dbReference>
<dbReference type="InterPro" id="IPR044505">
    <property type="entry name" value="GlgX_Isoamylase_N_E_set"/>
</dbReference>
<protein>
    <submittedName>
        <fullName evidence="6">Glycogen debranching protein GlgX</fullName>
    </submittedName>
</protein>
<comment type="similarity">
    <text evidence="1">Belongs to the glycosyl hydrolase 13 family.</text>
</comment>
<evidence type="ECO:0000313" key="7">
    <source>
        <dbReference type="Proteomes" id="UP000593758"/>
    </source>
</evidence>
<name>A0A7M1T1E5_9MICO</name>
<dbReference type="SUPFAM" id="SSF51445">
    <property type="entry name" value="(Trans)glycosidases"/>
    <property type="match status" value="1"/>
</dbReference>
<evidence type="ECO:0000313" key="6">
    <source>
        <dbReference type="EMBL" id="QOR72772.1"/>
    </source>
</evidence>
<dbReference type="CDD" id="cd11326">
    <property type="entry name" value="AmyAc_Glg_debranch"/>
    <property type="match status" value="1"/>
</dbReference>
<dbReference type="Gene3D" id="2.60.40.1180">
    <property type="entry name" value="Golgi alpha-mannosidase II"/>
    <property type="match status" value="1"/>
</dbReference>
<proteinExistence type="inferred from homology"/>
<dbReference type="CDD" id="cd02856">
    <property type="entry name" value="E_set_GDE_Isoamylase_N"/>
    <property type="match status" value="1"/>
</dbReference>
<dbReference type="EMBL" id="CP063169">
    <property type="protein sequence ID" value="QOR72772.1"/>
    <property type="molecule type" value="Genomic_DNA"/>
</dbReference>
<dbReference type="PANTHER" id="PTHR43002">
    <property type="entry name" value="GLYCOGEN DEBRANCHING ENZYME"/>
    <property type="match status" value="1"/>
</dbReference>
<dbReference type="Pfam" id="PF00128">
    <property type="entry name" value="Alpha-amylase"/>
    <property type="match status" value="1"/>
</dbReference>
<dbReference type="Proteomes" id="UP000593758">
    <property type="component" value="Chromosome"/>
</dbReference>
<evidence type="ECO:0000259" key="5">
    <source>
        <dbReference type="SMART" id="SM00642"/>
    </source>
</evidence>
<dbReference type="InterPro" id="IPR011837">
    <property type="entry name" value="Glycogen_debranch_GlgX"/>
</dbReference>
<dbReference type="InterPro" id="IPR014756">
    <property type="entry name" value="Ig_E-set"/>
</dbReference>
<dbReference type="SMART" id="SM00642">
    <property type="entry name" value="Aamy"/>
    <property type="match status" value="1"/>
</dbReference>
<dbReference type="SUPFAM" id="SSF51011">
    <property type="entry name" value="Glycosyl hydrolase domain"/>
    <property type="match status" value="1"/>
</dbReference>
<evidence type="ECO:0000256" key="2">
    <source>
        <dbReference type="ARBA" id="ARBA00022801"/>
    </source>
</evidence>
<dbReference type="InterPro" id="IPR017853">
    <property type="entry name" value="GH"/>
</dbReference>
<keyword evidence="7" id="KW-1185">Reference proteome</keyword>
<evidence type="ECO:0000256" key="3">
    <source>
        <dbReference type="ARBA" id="ARBA00023295"/>
    </source>
</evidence>
<keyword evidence="3" id="KW-0326">Glycosidase</keyword>
<organism evidence="6 7">
    <name type="scientific">Ruania alkalisoli</name>
    <dbReference type="NCBI Taxonomy" id="2779775"/>
    <lineage>
        <taxon>Bacteria</taxon>
        <taxon>Bacillati</taxon>
        <taxon>Actinomycetota</taxon>
        <taxon>Actinomycetes</taxon>
        <taxon>Micrococcales</taxon>
        <taxon>Ruaniaceae</taxon>
        <taxon>Ruania</taxon>
    </lineage>
</organism>
<dbReference type="SUPFAM" id="SSF81296">
    <property type="entry name" value="E set domains"/>
    <property type="match status" value="1"/>
</dbReference>
<dbReference type="NCBIfam" id="TIGR02100">
    <property type="entry name" value="glgX_debranch"/>
    <property type="match status" value="1"/>
</dbReference>
<dbReference type="InterPro" id="IPR013783">
    <property type="entry name" value="Ig-like_fold"/>
</dbReference>
<evidence type="ECO:0000256" key="4">
    <source>
        <dbReference type="SAM" id="MobiDB-lite"/>
    </source>
</evidence>
<dbReference type="InterPro" id="IPR013780">
    <property type="entry name" value="Glyco_hydro_b"/>
</dbReference>
<feature type="region of interest" description="Disordered" evidence="4">
    <location>
        <begin position="469"/>
        <end position="492"/>
    </location>
</feature>
<dbReference type="GO" id="GO:0005980">
    <property type="term" value="P:glycogen catabolic process"/>
    <property type="evidence" value="ECO:0007669"/>
    <property type="project" value="InterPro"/>
</dbReference>
<accession>A0A7M1T1E5</accession>